<proteinExistence type="predicted"/>
<organism evidence="3">
    <name type="scientific">Anopheles sinensis</name>
    <name type="common">Mosquito</name>
    <dbReference type="NCBI Taxonomy" id="74873"/>
    <lineage>
        <taxon>Eukaryota</taxon>
        <taxon>Metazoa</taxon>
        <taxon>Ecdysozoa</taxon>
        <taxon>Arthropoda</taxon>
        <taxon>Hexapoda</taxon>
        <taxon>Insecta</taxon>
        <taxon>Pterygota</taxon>
        <taxon>Neoptera</taxon>
        <taxon>Endopterygota</taxon>
        <taxon>Diptera</taxon>
        <taxon>Nematocera</taxon>
        <taxon>Culicoidea</taxon>
        <taxon>Culicidae</taxon>
        <taxon>Anophelinae</taxon>
        <taxon>Anopheles</taxon>
    </lineage>
</organism>
<evidence type="ECO:0000313" key="3">
    <source>
        <dbReference type="EMBL" id="KFB39062.1"/>
    </source>
</evidence>
<name>A0A084VM68_ANOSI</name>
<dbReference type="OrthoDB" id="7733723at2759"/>
<dbReference type="EnsemblMetazoa" id="ASIC006385-RA">
    <property type="protein sequence ID" value="ASIC006385-PA"/>
    <property type="gene ID" value="ASIC006385"/>
</dbReference>
<dbReference type="InterPro" id="IPR007931">
    <property type="entry name" value="TsetseEP"/>
</dbReference>
<dbReference type="Proteomes" id="UP000030765">
    <property type="component" value="Unassembled WGS sequence"/>
</dbReference>
<gene>
    <name evidence="3" type="ORF">ZHAS_00006385</name>
</gene>
<protein>
    <submittedName>
        <fullName evidence="3">AGAP009313-PA-like protein</fullName>
    </submittedName>
    <submittedName>
        <fullName evidence="4">DUF725 domain-containing protein</fullName>
    </submittedName>
</protein>
<evidence type="ECO:0000256" key="1">
    <source>
        <dbReference type="SAM" id="SignalP"/>
    </source>
</evidence>
<accession>A0A084VM68</accession>
<dbReference type="OMA" id="ILEQINC"/>
<sequence length="255" mass="26908">MKLLLVAALAACFGQLRAVPVADDTALALSSETRAQFFNEFNNLLGGIAKEALESLALAGQNTRSQLQSVQDAIKELETLYNEKVLQELAKYDGALGELGGKVSPCFIAVGQDIKDIVGAASGSAGQCAKETLSRVRQIEQNIEEFISLALDKVHEIVAIGTKCLSENNWIVDQINCALQNAPVAVSIVEEIIKDASELVSQTSREVSDIASDTEQCLAGTVQDAVGEFNTALENVIVCLEAAGGQSDVPAIEGA</sequence>
<dbReference type="Pfam" id="PF05267">
    <property type="entry name" value="DUF725"/>
    <property type="match status" value="1"/>
</dbReference>
<feature type="domain" description="Protein TsetseEP" evidence="2">
    <location>
        <begin position="105"/>
        <end position="219"/>
    </location>
</feature>
<evidence type="ECO:0000259" key="2">
    <source>
        <dbReference type="Pfam" id="PF05267"/>
    </source>
</evidence>
<dbReference type="STRING" id="74873.A0A084VM68"/>
<reference evidence="4" key="2">
    <citation type="submission" date="2020-05" db="UniProtKB">
        <authorList>
            <consortium name="EnsemblMetazoa"/>
        </authorList>
    </citation>
    <scope>IDENTIFICATION</scope>
</reference>
<keyword evidence="5" id="KW-1185">Reference proteome</keyword>
<dbReference type="VEuPathDB" id="VectorBase:ASIC006385"/>
<keyword evidence="1" id="KW-0732">Signal</keyword>
<dbReference type="EMBL" id="KE524975">
    <property type="protein sequence ID" value="KFB39062.1"/>
    <property type="molecule type" value="Genomic_DNA"/>
</dbReference>
<dbReference type="EMBL" id="ATLV01014581">
    <property type="status" value="NOT_ANNOTATED_CDS"/>
    <property type="molecule type" value="Genomic_DNA"/>
</dbReference>
<dbReference type="VEuPathDB" id="VectorBase:ASIS023611"/>
<evidence type="ECO:0000313" key="5">
    <source>
        <dbReference type="Proteomes" id="UP000030765"/>
    </source>
</evidence>
<evidence type="ECO:0000313" key="4">
    <source>
        <dbReference type="EnsemblMetazoa" id="ASIC006385-PA"/>
    </source>
</evidence>
<dbReference type="AlphaFoldDB" id="A0A084VM68"/>
<feature type="signal peptide" evidence="1">
    <location>
        <begin position="1"/>
        <end position="18"/>
    </location>
</feature>
<feature type="chain" id="PRO_5001783851" evidence="1">
    <location>
        <begin position="19"/>
        <end position="255"/>
    </location>
</feature>
<reference evidence="3 5" key="1">
    <citation type="journal article" date="2014" name="BMC Genomics">
        <title>Genome sequence of Anopheles sinensis provides insight into genetics basis of mosquito competence for malaria parasites.</title>
        <authorList>
            <person name="Zhou D."/>
            <person name="Zhang D."/>
            <person name="Ding G."/>
            <person name="Shi L."/>
            <person name="Hou Q."/>
            <person name="Ye Y."/>
            <person name="Xu Y."/>
            <person name="Zhou H."/>
            <person name="Xiong C."/>
            <person name="Li S."/>
            <person name="Yu J."/>
            <person name="Hong S."/>
            <person name="Yu X."/>
            <person name="Zou P."/>
            <person name="Chen C."/>
            <person name="Chang X."/>
            <person name="Wang W."/>
            <person name="Lv Y."/>
            <person name="Sun Y."/>
            <person name="Ma L."/>
            <person name="Shen B."/>
            <person name="Zhu C."/>
        </authorList>
    </citation>
    <scope>NUCLEOTIDE SEQUENCE [LARGE SCALE GENOMIC DNA]</scope>
</reference>